<evidence type="ECO:0000256" key="1">
    <source>
        <dbReference type="SAM" id="MobiDB-lite"/>
    </source>
</evidence>
<organism evidence="2 3">
    <name type="scientific">Diatraea saccharalis</name>
    <name type="common">sugarcane borer</name>
    <dbReference type="NCBI Taxonomy" id="40085"/>
    <lineage>
        <taxon>Eukaryota</taxon>
        <taxon>Metazoa</taxon>
        <taxon>Ecdysozoa</taxon>
        <taxon>Arthropoda</taxon>
        <taxon>Hexapoda</taxon>
        <taxon>Insecta</taxon>
        <taxon>Pterygota</taxon>
        <taxon>Neoptera</taxon>
        <taxon>Endopterygota</taxon>
        <taxon>Lepidoptera</taxon>
        <taxon>Glossata</taxon>
        <taxon>Ditrysia</taxon>
        <taxon>Pyraloidea</taxon>
        <taxon>Crambidae</taxon>
        <taxon>Crambinae</taxon>
        <taxon>Diatraea</taxon>
    </lineage>
</organism>
<reference evidence="2" key="1">
    <citation type="submission" date="2021-12" db="EMBL/GenBank/DDBJ databases">
        <authorList>
            <person name="King R."/>
        </authorList>
    </citation>
    <scope>NUCLEOTIDE SEQUENCE</scope>
</reference>
<feature type="region of interest" description="Disordered" evidence="1">
    <location>
        <begin position="1"/>
        <end position="34"/>
    </location>
</feature>
<keyword evidence="3" id="KW-1185">Reference proteome</keyword>
<sequence length="134" mass="15276">MGPPSCSKETRHFGTLHGTSLDTHGSRARRNHHARTPNAYYLKTVHFSHAKPRPIRTGQCKFNVNDRDRNSSVWKRAWLRKRIRTTSGGGSDILAYKNAYDEVKLGASLKQAAEKHGVNYVSLLRYKRKPYAVN</sequence>
<proteinExistence type="predicted"/>
<dbReference type="Proteomes" id="UP001153714">
    <property type="component" value="Chromosome 3"/>
</dbReference>
<reference evidence="2" key="2">
    <citation type="submission" date="2022-10" db="EMBL/GenBank/DDBJ databases">
        <authorList>
            <consortium name="ENA_rothamsted_submissions"/>
            <consortium name="culmorum"/>
            <person name="King R."/>
        </authorList>
    </citation>
    <scope>NUCLEOTIDE SEQUENCE</scope>
</reference>
<dbReference type="EMBL" id="OU893334">
    <property type="protein sequence ID" value="CAG9791412.1"/>
    <property type="molecule type" value="Genomic_DNA"/>
</dbReference>
<dbReference type="OrthoDB" id="4327074at2759"/>
<protein>
    <submittedName>
        <fullName evidence="2">Uncharacterized protein</fullName>
    </submittedName>
</protein>
<name>A0A9N9R817_9NEOP</name>
<evidence type="ECO:0000313" key="3">
    <source>
        <dbReference type="Proteomes" id="UP001153714"/>
    </source>
</evidence>
<dbReference type="AlphaFoldDB" id="A0A9N9R817"/>
<evidence type="ECO:0000313" key="2">
    <source>
        <dbReference type="EMBL" id="CAG9791412.1"/>
    </source>
</evidence>
<gene>
    <name evidence="2" type="ORF">DIATSA_LOCUS9026</name>
</gene>
<accession>A0A9N9R817</accession>